<dbReference type="PROSITE" id="PS51257">
    <property type="entry name" value="PROKAR_LIPOPROTEIN"/>
    <property type="match status" value="1"/>
</dbReference>
<feature type="chain" id="PRO_5026839604" description="Lipoprotein" evidence="1">
    <location>
        <begin position="19"/>
        <end position="272"/>
    </location>
</feature>
<keyword evidence="1" id="KW-0732">Signal</keyword>
<dbReference type="RefSeq" id="WP_174715583.1">
    <property type="nucleotide sequence ID" value="NZ_CP054569.1"/>
</dbReference>
<gene>
    <name evidence="2" type="ORF">FOC81_01265</name>
</gene>
<dbReference type="AlphaFoldDB" id="A0A6N0JEA3"/>
<dbReference type="EMBL" id="CP054569">
    <property type="protein sequence ID" value="QKQ45419.1"/>
    <property type="molecule type" value="Genomic_DNA"/>
</dbReference>
<accession>A0A6N0JEA3</accession>
<evidence type="ECO:0000313" key="3">
    <source>
        <dbReference type="Proteomes" id="UP000509782"/>
    </source>
</evidence>
<proteinExistence type="predicted"/>
<evidence type="ECO:0000256" key="1">
    <source>
        <dbReference type="SAM" id="SignalP"/>
    </source>
</evidence>
<sequence length="272" mass="30473">MRSIYRGALILTAALALAGCDKGLDTRLATTDAAAYKASLNKAWADMTIAQRDAFNWAVSDFDLQRLIDKYPKLTPRLVITQEADEYIRTQGERVANATAEIARNADRFAQEEKLLREVEAELAKVTAKGVGIDKDKFFSRSDFAYEVTNGSRFNISSAQWDAWLFLNGEQTTDRHCQVSSYFKHKGGLPAGATKTATVSVGFMDCSNWDTLEVQKASTRYFQLKLINSSVQNFDERNVLPTFAPDRAFYEKRIAEATKQVAIATTHRRSVD</sequence>
<feature type="signal peptide" evidence="1">
    <location>
        <begin position="1"/>
        <end position="18"/>
    </location>
</feature>
<protein>
    <recommendedName>
        <fullName evidence="4">Lipoprotein</fullName>
    </recommendedName>
</protein>
<dbReference type="Proteomes" id="UP000509782">
    <property type="component" value="Chromosome"/>
</dbReference>
<reference evidence="2 3" key="1">
    <citation type="submission" date="2020-05" db="EMBL/GenBank/DDBJ databases">
        <title>FDA dAtabase for Regulatory Grade micrObial Sequences (FDA-ARGOS): Supporting development and validation of Infectious Disease Dx tests.</title>
        <authorList>
            <person name="Sproer C."/>
            <person name="Gronow S."/>
            <person name="Severitt S."/>
            <person name="Schroder I."/>
            <person name="Tallon L."/>
            <person name="Sadzewicz L."/>
            <person name="Zhao X."/>
            <person name="Vavikolanu K."/>
            <person name="Mehta A."/>
            <person name="Aluvathingal J."/>
            <person name="Nadendla S."/>
            <person name="Myers T."/>
            <person name="Yan Y."/>
            <person name="Sichtig H."/>
        </authorList>
    </citation>
    <scope>NUCLEOTIDE SEQUENCE [LARGE SCALE GENOMIC DNA]</scope>
    <source>
        <strain evidence="2 3">FDAARGOS_787</strain>
    </source>
</reference>
<evidence type="ECO:0008006" key="4">
    <source>
        <dbReference type="Google" id="ProtNLM"/>
    </source>
</evidence>
<organism evidence="2 3">
    <name type="scientific">Achromobacter denitrificans</name>
    <name type="common">Alcaligenes denitrificans</name>
    <dbReference type="NCBI Taxonomy" id="32002"/>
    <lineage>
        <taxon>Bacteria</taxon>
        <taxon>Pseudomonadati</taxon>
        <taxon>Pseudomonadota</taxon>
        <taxon>Betaproteobacteria</taxon>
        <taxon>Burkholderiales</taxon>
        <taxon>Alcaligenaceae</taxon>
        <taxon>Achromobacter</taxon>
    </lineage>
</organism>
<evidence type="ECO:0000313" key="2">
    <source>
        <dbReference type="EMBL" id="QKQ45419.1"/>
    </source>
</evidence>
<name>A0A6N0JEA3_ACHDE</name>